<protein>
    <submittedName>
        <fullName evidence="1">Uncharacterized protein</fullName>
    </submittedName>
</protein>
<evidence type="ECO:0000313" key="1">
    <source>
        <dbReference type="EMBL" id="PIL27032.1"/>
    </source>
</evidence>
<dbReference type="EMBL" id="AYKW01000034">
    <property type="protein sequence ID" value="PIL27032.1"/>
    <property type="molecule type" value="Genomic_DNA"/>
</dbReference>
<organism evidence="1 2">
    <name type="scientific">Ganoderma sinense ZZ0214-1</name>
    <dbReference type="NCBI Taxonomy" id="1077348"/>
    <lineage>
        <taxon>Eukaryota</taxon>
        <taxon>Fungi</taxon>
        <taxon>Dikarya</taxon>
        <taxon>Basidiomycota</taxon>
        <taxon>Agaricomycotina</taxon>
        <taxon>Agaricomycetes</taxon>
        <taxon>Polyporales</taxon>
        <taxon>Polyporaceae</taxon>
        <taxon>Ganoderma</taxon>
    </lineage>
</organism>
<sequence>MTLPEDSCPSLITVNLDVQNHIISFLSTPDLSALMQTCRHFLDACLLPLCAHSGVILFEDDFERLPSFRLFLRIGAGSLSRAHLIRALWIAMGEPQYPAEIDPVEMLRVSKEWTPALLDILRHCHNVRRLRLDQWIMKELPYPVLIDTVASSMAHLEELDIRAPYAADLDVLRPLARLPLQRLSFLRIPYSSESHDSPPLTPFSLDVLPRSLTELDVDFHGDAPVSTPFPLVWKLGVRTMGRPIWRAFVASAATAFPNVTQLVVRRHASGGVCSLLSGLMEDTRRLSTLQWRLRARDHGASWPSLSAIWAEDLSMLYCLGFPNRVRSLSIPFRRRIEEGYDVPVLSDASPRFLELRVNTDDGFLTYSADWRAHFGPSVSSVVCLTVLHHTERNHSVKMWNGGLESAKLDELCKILPAFTSLEYLHIKFKERCSPIDTLVGPLVGVDIRYIRNNIQRRYIDLVVRANASLRWVALEMYGLRVAEEDGVGRREEVQEMAFNFDFSMPIHDTFTLSRSSNRFPAIGSSTNWSAAFLDVLRHCRNVRRIEIHSWFLQDIAFPLLLKTISSSFSQLEDLTMLMPFDTDTDALHSLSCLPLRSLAFLKCPVFAQSQSHTYVSLDTLPRSLTDLDICRSPSTDTLFLAVQKLGIRETASRTFVADATTAFPNVSHLVLRRPDMNSALGVAHNRGLLEDTRTHNKTQWESSQYRNAWRSVSVIWAEDPSLLYTLGFARRVASVSLRIGDLESEEYIQPVLADTVPSFLELRVDMDGFVYLLEDWGGVFAIGPSIRRLTLLLYARNGTGGKKGRVSAMLKCLSEMLTALPSLTHLLVRFAPTPREPGSELYMSRDCPSSTQIQILHRVIQNHLRILASSSTSLRWI</sequence>
<dbReference type="SUPFAM" id="SSF81383">
    <property type="entry name" value="F-box domain"/>
    <property type="match status" value="1"/>
</dbReference>
<dbReference type="Proteomes" id="UP000230002">
    <property type="component" value="Unassembled WGS sequence"/>
</dbReference>
<dbReference type="AlphaFoldDB" id="A0A2G8RZT9"/>
<gene>
    <name evidence="1" type="ORF">GSI_10171</name>
</gene>
<dbReference type="SUPFAM" id="SSF52047">
    <property type="entry name" value="RNI-like"/>
    <property type="match status" value="1"/>
</dbReference>
<reference evidence="1 2" key="1">
    <citation type="journal article" date="2015" name="Sci. Rep.">
        <title>Chromosome-level genome map provides insights into diverse defense mechanisms in the medicinal fungus Ganoderma sinense.</title>
        <authorList>
            <person name="Zhu Y."/>
            <person name="Xu J."/>
            <person name="Sun C."/>
            <person name="Zhou S."/>
            <person name="Xu H."/>
            <person name="Nelson D.R."/>
            <person name="Qian J."/>
            <person name="Song J."/>
            <person name="Luo H."/>
            <person name="Xiang L."/>
            <person name="Li Y."/>
            <person name="Xu Z."/>
            <person name="Ji A."/>
            <person name="Wang L."/>
            <person name="Lu S."/>
            <person name="Hayward A."/>
            <person name="Sun W."/>
            <person name="Li X."/>
            <person name="Schwartz D.C."/>
            <person name="Wang Y."/>
            <person name="Chen S."/>
        </authorList>
    </citation>
    <scope>NUCLEOTIDE SEQUENCE [LARGE SCALE GENOMIC DNA]</scope>
    <source>
        <strain evidence="1 2">ZZ0214-1</strain>
    </source>
</reference>
<name>A0A2G8RZT9_9APHY</name>
<keyword evidence="2" id="KW-1185">Reference proteome</keyword>
<evidence type="ECO:0000313" key="2">
    <source>
        <dbReference type="Proteomes" id="UP000230002"/>
    </source>
</evidence>
<dbReference type="InterPro" id="IPR036047">
    <property type="entry name" value="F-box-like_dom_sf"/>
</dbReference>
<dbReference type="OrthoDB" id="2745769at2759"/>
<comment type="caution">
    <text evidence="1">The sequence shown here is derived from an EMBL/GenBank/DDBJ whole genome shotgun (WGS) entry which is preliminary data.</text>
</comment>
<accession>A0A2G8RZT9</accession>
<proteinExistence type="predicted"/>